<organism evidence="19 20">
    <name type="scientific">Rhipicephalus microplus</name>
    <name type="common">Cattle tick</name>
    <name type="synonym">Boophilus microplus</name>
    <dbReference type="NCBI Taxonomy" id="6941"/>
    <lineage>
        <taxon>Eukaryota</taxon>
        <taxon>Metazoa</taxon>
        <taxon>Ecdysozoa</taxon>
        <taxon>Arthropoda</taxon>
        <taxon>Chelicerata</taxon>
        <taxon>Arachnida</taxon>
        <taxon>Acari</taxon>
        <taxon>Parasitiformes</taxon>
        <taxon>Ixodida</taxon>
        <taxon>Ixodoidea</taxon>
        <taxon>Ixodidae</taxon>
        <taxon>Rhipicephalinae</taxon>
        <taxon>Rhipicephalus</taxon>
        <taxon>Boophilus</taxon>
    </lineage>
</organism>
<evidence type="ECO:0000256" key="3">
    <source>
        <dbReference type="ARBA" id="ARBA00022448"/>
    </source>
</evidence>
<proteinExistence type="inferred from homology"/>
<evidence type="ECO:0000256" key="16">
    <source>
        <dbReference type="ARBA" id="ARBA00023201"/>
    </source>
</evidence>
<dbReference type="InterPro" id="IPR038702">
    <property type="entry name" value="Na/K_ATPase_sub_beta_sf"/>
</dbReference>
<keyword evidence="13 18" id="KW-0472">Membrane</keyword>
<evidence type="ECO:0000256" key="14">
    <source>
        <dbReference type="ARBA" id="ARBA00023157"/>
    </source>
</evidence>
<dbReference type="Gene3D" id="2.60.40.1660">
    <property type="entry name" value="Na, k-atpase alpha subunit"/>
    <property type="match status" value="1"/>
</dbReference>
<evidence type="ECO:0008006" key="21">
    <source>
        <dbReference type="Google" id="ProtNLM"/>
    </source>
</evidence>
<evidence type="ECO:0000256" key="11">
    <source>
        <dbReference type="ARBA" id="ARBA00023053"/>
    </source>
</evidence>
<keyword evidence="4" id="KW-1003">Cell membrane</keyword>
<dbReference type="PANTHER" id="PTHR11523">
    <property type="entry name" value="SODIUM/POTASSIUM-DEPENDENT ATPASE BETA SUBUNIT"/>
    <property type="match status" value="1"/>
</dbReference>
<dbReference type="Pfam" id="PF00287">
    <property type="entry name" value="Na_K-ATPase"/>
    <property type="match status" value="1"/>
</dbReference>
<dbReference type="AlphaFoldDB" id="A0A9J6F268"/>
<protein>
    <recommendedName>
        <fullName evidence="21">Sodium/potassium-transporting atpase subunit beta</fullName>
    </recommendedName>
</protein>
<dbReference type="GO" id="GO:0006883">
    <property type="term" value="P:intracellular sodium ion homeostasis"/>
    <property type="evidence" value="ECO:0007669"/>
    <property type="project" value="TreeGrafter"/>
</dbReference>
<keyword evidence="15" id="KW-0325">Glycoprotein</keyword>
<keyword evidence="8" id="KW-0630">Potassium</keyword>
<name>A0A9J6F268_RHIMP</name>
<keyword evidence="7 18" id="KW-0812">Transmembrane</keyword>
<dbReference type="Proteomes" id="UP000821866">
    <property type="component" value="Chromosome 1"/>
</dbReference>
<reference evidence="19" key="1">
    <citation type="journal article" date="2020" name="Cell">
        <title>Large-Scale Comparative Analyses of Tick Genomes Elucidate Their Genetic Diversity and Vector Capacities.</title>
        <authorList>
            <consortium name="Tick Genome and Microbiome Consortium (TIGMIC)"/>
            <person name="Jia N."/>
            <person name="Wang J."/>
            <person name="Shi W."/>
            <person name="Du L."/>
            <person name="Sun Y."/>
            <person name="Zhan W."/>
            <person name="Jiang J.F."/>
            <person name="Wang Q."/>
            <person name="Zhang B."/>
            <person name="Ji P."/>
            <person name="Bell-Sakyi L."/>
            <person name="Cui X.M."/>
            <person name="Yuan T.T."/>
            <person name="Jiang B.G."/>
            <person name="Yang W.F."/>
            <person name="Lam T.T."/>
            <person name="Chang Q.C."/>
            <person name="Ding S.J."/>
            <person name="Wang X.J."/>
            <person name="Zhu J.G."/>
            <person name="Ruan X.D."/>
            <person name="Zhao L."/>
            <person name="Wei J.T."/>
            <person name="Ye R.Z."/>
            <person name="Que T.C."/>
            <person name="Du C.H."/>
            <person name="Zhou Y.H."/>
            <person name="Cheng J.X."/>
            <person name="Dai P.F."/>
            <person name="Guo W.B."/>
            <person name="Han X.H."/>
            <person name="Huang E.J."/>
            <person name="Li L.F."/>
            <person name="Wei W."/>
            <person name="Gao Y.C."/>
            <person name="Liu J.Z."/>
            <person name="Shao H.Z."/>
            <person name="Wang X."/>
            <person name="Wang C.C."/>
            <person name="Yang T.C."/>
            <person name="Huo Q.B."/>
            <person name="Li W."/>
            <person name="Chen H.Y."/>
            <person name="Chen S.E."/>
            <person name="Zhou L.G."/>
            <person name="Ni X.B."/>
            <person name="Tian J.H."/>
            <person name="Sheng Y."/>
            <person name="Liu T."/>
            <person name="Pan Y.S."/>
            <person name="Xia L.Y."/>
            <person name="Li J."/>
            <person name="Zhao F."/>
            <person name="Cao W.C."/>
        </authorList>
    </citation>
    <scope>NUCLEOTIDE SEQUENCE</scope>
    <source>
        <strain evidence="19">Rmic-2018</strain>
    </source>
</reference>
<evidence type="ECO:0000256" key="13">
    <source>
        <dbReference type="ARBA" id="ARBA00023136"/>
    </source>
</evidence>
<evidence type="ECO:0000256" key="12">
    <source>
        <dbReference type="ARBA" id="ARBA00023065"/>
    </source>
</evidence>
<gene>
    <name evidence="19" type="ORF">HPB51_011972</name>
</gene>
<evidence type="ECO:0000256" key="18">
    <source>
        <dbReference type="SAM" id="Phobius"/>
    </source>
</evidence>
<evidence type="ECO:0000256" key="8">
    <source>
        <dbReference type="ARBA" id="ARBA00022958"/>
    </source>
</evidence>
<comment type="function">
    <text evidence="17">This is the non-catalytic component of the active enzyme, which catalyzes the hydrolysis of ATP coupled with the exchange of Na(+) and K(+) ions across the plasma membrane. The beta subunit regulates, through assembly of alpha/beta heterodimers, the number of sodium pumps transported to the plasma membrane.</text>
</comment>
<evidence type="ECO:0000256" key="9">
    <source>
        <dbReference type="ARBA" id="ARBA00022968"/>
    </source>
</evidence>
<dbReference type="GO" id="GO:0030007">
    <property type="term" value="P:intracellular potassium ion homeostasis"/>
    <property type="evidence" value="ECO:0007669"/>
    <property type="project" value="TreeGrafter"/>
</dbReference>
<evidence type="ECO:0000256" key="5">
    <source>
        <dbReference type="ARBA" id="ARBA00022538"/>
    </source>
</evidence>
<keyword evidence="20" id="KW-1185">Reference proteome</keyword>
<accession>A0A9J6F268</accession>
<evidence type="ECO:0000256" key="15">
    <source>
        <dbReference type="ARBA" id="ARBA00023180"/>
    </source>
</evidence>
<evidence type="ECO:0000256" key="4">
    <source>
        <dbReference type="ARBA" id="ARBA00022475"/>
    </source>
</evidence>
<evidence type="ECO:0000256" key="7">
    <source>
        <dbReference type="ARBA" id="ARBA00022692"/>
    </source>
</evidence>
<evidence type="ECO:0000256" key="2">
    <source>
        <dbReference type="ARBA" id="ARBA00005876"/>
    </source>
</evidence>
<keyword evidence="5" id="KW-0633">Potassium transport</keyword>
<evidence type="ECO:0000256" key="1">
    <source>
        <dbReference type="ARBA" id="ARBA00004401"/>
    </source>
</evidence>
<dbReference type="GO" id="GO:0005890">
    <property type="term" value="C:sodium:potassium-exchanging ATPase complex"/>
    <property type="evidence" value="ECO:0007669"/>
    <property type="project" value="InterPro"/>
</dbReference>
<evidence type="ECO:0000256" key="17">
    <source>
        <dbReference type="ARBA" id="ARBA00025540"/>
    </source>
</evidence>
<comment type="similarity">
    <text evidence="2">Belongs to the X(+)/potassium ATPases subunit beta family.</text>
</comment>
<evidence type="ECO:0000313" key="20">
    <source>
        <dbReference type="Proteomes" id="UP000821866"/>
    </source>
</evidence>
<feature type="transmembrane region" description="Helical" evidence="18">
    <location>
        <begin position="113"/>
        <end position="135"/>
    </location>
</feature>
<evidence type="ECO:0000313" key="19">
    <source>
        <dbReference type="EMBL" id="KAH8040657.1"/>
    </source>
</evidence>
<keyword evidence="11" id="KW-0915">Sodium</keyword>
<keyword evidence="14" id="KW-1015">Disulfide bond</keyword>
<evidence type="ECO:0000256" key="10">
    <source>
        <dbReference type="ARBA" id="ARBA00022989"/>
    </source>
</evidence>
<dbReference type="GO" id="GO:0001671">
    <property type="term" value="F:ATPase activator activity"/>
    <property type="evidence" value="ECO:0007669"/>
    <property type="project" value="UniProtKB-ARBA"/>
</dbReference>
<keyword evidence="9" id="KW-0735">Signal-anchor</keyword>
<evidence type="ECO:0000256" key="6">
    <source>
        <dbReference type="ARBA" id="ARBA00022607"/>
    </source>
</evidence>
<comment type="caution">
    <text evidence="19">The sequence shown here is derived from an EMBL/GenBank/DDBJ whole genome shotgun (WGS) entry which is preliminary data.</text>
</comment>
<dbReference type="FunFam" id="2.60.40.1660:FF:000004">
    <property type="entry name" value="sodium/potassium-transporting ATPase subunit beta-2"/>
    <property type="match status" value="1"/>
</dbReference>
<dbReference type="PANTHER" id="PTHR11523:SF28">
    <property type="entry name" value="NA_K-ATPASE BETA SUBUNIT ISOFORM 4-RELATED"/>
    <property type="match status" value="1"/>
</dbReference>
<keyword evidence="10 18" id="KW-1133">Transmembrane helix</keyword>
<sequence>MGGGWACSFRRRRISGLGVPGLWKILYESPRNDRWNILPCETACRRSNPPSPPCSLHALLILGYHGCLAVKLRTFVAYFVVRARIAVLCVWHADGDPSVEECTTVARFIFKITVFYIIFFACLTAFWTIMLIVFYQTLDTIRPTWVLDGSAIGTIPGLGFRPRPPEKNVDSTLIYFKAGSGGNWKYWVEDLQEFLKDYDRQEADGEHLRTCSFEQPIDPKEDKACRFALENISSNCSSAQQFGYEYGQPCVLLKLNRIFGWVPEPYENGSYPQKLPDDVKKSYDPNYVYITCEGEASLNVADVESMGPLAYFPSNRIENFYFPYKNTPGYLSPFVFVQFLRPERGVLINMECKAWAKNIKHDRQDRIGSAHFELMVD</sequence>
<keyword evidence="6" id="KW-0740">Sodium/potassium transport</keyword>
<keyword evidence="3" id="KW-0813">Transport</keyword>
<dbReference type="GO" id="GO:0036376">
    <property type="term" value="P:sodium ion export across plasma membrane"/>
    <property type="evidence" value="ECO:0007669"/>
    <property type="project" value="TreeGrafter"/>
</dbReference>
<dbReference type="InterPro" id="IPR000402">
    <property type="entry name" value="Na/K_ATPase_sub_beta"/>
</dbReference>
<dbReference type="VEuPathDB" id="VectorBase:LOC119188229"/>
<keyword evidence="16" id="KW-0739">Sodium transport</keyword>
<keyword evidence="12" id="KW-0406">Ion transport</keyword>
<comment type="subcellular location">
    <subcellularLocation>
        <location evidence="1">Cell membrane</location>
        <topology evidence="1">Single-pass type II membrane protein</topology>
    </subcellularLocation>
</comment>
<reference evidence="19" key="2">
    <citation type="submission" date="2021-09" db="EMBL/GenBank/DDBJ databases">
        <authorList>
            <person name="Jia N."/>
            <person name="Wang J."/>
            <person name="Shi W."/>
            <person name="Du L."/>
            <person name="Sun Y."/>
            <person name="Zhan W."/>
            <person name="Jiang J."/>
            <person name="Wang Q."/>
            <person name="Zhang B."/>
            <person name="Ji P."/>
            <person name="Sakyi L.B."/>
            <person name="Cui X."/>
            <person name="Yuan T."/>
            <person name="Jiang B."/>
            <person name="Yang W."/>
            <person name="Lam T.T.-Y."/>
            <person name="Chang Q."/>
            <person name="Ding S."/>
            <person name="Wang X."/>
            <person name="Zhu J."/>
            <person name="Ruan X."/>
            <person name="Zhao L."/>
            <person name="Wei J."/>
            <person name="Que T."/>
            <person name="Du C."/>
            <person name="Cheng J."/>
            <person name="Dai P."/>
            <person name="Han X."/>
            <person name="Huang E."/>
            <person name="Gao Y."/>
            <person name="Liu J."/>
            <person name="Shao H."/>
            <person name="Ye R."/>
            <person name="Li L."/>
            <person name="Wei W."/>
            <person name="Wang X."/>
            <person name="Wang C."/>
            <person name="Huo Q."/>
            <person name="Li W."/>
            <person name="Guo W."/>
            <person name="Chen H."/>
            <person name="Chen S."/>
            <person name="Zhou L."/>
            <person name="Zhou L."/>
            <person name="Ni X."/>
            <person name="Tian J."/>
            <person name="Zhou Y."/>
            <person name="Sheng Y."/>
            <person name="Liu T."/>
            <person name="Pan Y."/>
            <person name="Xia L."/>
            <person name="Li J."/>
            <person name="Zhao F."/>
            <person name="Cao W."/>
        </authorList>
    </citation>
    <scope>NUCLEOTIDE SEQUENCE</scope>
    <source>
        <strain evidence="19">Rmic-2018</strain>
        <tissue evidence="19">Larvae</tissue>
    </source>
</reference>
<dbReference type="GO" id="GO:1990573">
    <property type="term" value="P:potassium ion import across plasma membrane"/>
    <property type="evidence" value="ECO:0007669"/>
    <property type="project" value="TreeGrafter"/>
</dbReference>
<dbReference type="EMBL" id="JABSTU010000001">
    <property type="protein sequence ID" value="KAH8040657.1"/>
    <property type="molecule type" value="Genomic_DNA"/>
</dbReference>